<evidence type="ECO:0000256" key="1">
    <source>
        <dbReference type="SAM" id="Phobius"/>
    </source>
</evidence>
<keyword evidence="1" id="KW-1133">Transmembrane helix</keyword>
<feature type="transmembrane region" description="Helical" evidence="1">
    <location>
        <begin position="21"/>
        <end position="38"/>
    </location>
</feature>
<organism evidence="3 4">
    <name type="scientific">Auricularia subglabra (strain TFB-10046 / SS5)</name>
    <name type="common">White-rot fungus</name>
    <name type="synonym">Auricularia delicata (strain TFB10046)</name>
    <dbReference type="NCBI Taxonomy" id="717982"/>
    <lineage>
        <taxon>Eukaryota</taxon>
        <taxon>Fungi</taxon>
        <taxon>Dikarya</taxon>
        <taxon>Basidiomycota</taxon>
        <taxon>Agaricomycotina</taxon>
        <taxon>Agaricomycetes</taxon>
        <taxon>Auriculariales</taxon>
        <taxon>Auriculariaceae</taxon>
        <taxon>Auricularia</taxon>
    </lineage>
</organism>
<dbReference type="Proteomes" id="UP000006514">
    <property type="component" value="Unassembled WGS sequence"/>
</dbReference>
<sequence>MAGELGPLISEVSTALRQSQVASYTAASAVAWLAYDIVLTVPLEVKHIWKREWSLPKVLYIFARYYALFHVCFIFAIQVARDIPLPVSPISRQASVMLICTADLCSLYQDSWLVLGYIVDGLLILRLHSVYGRRRAVTIPLVVLYVVQAIIEAVVVGVSSDRANPIRPPPVLGSWVGCVYTYTSSPRFVLAAWIPALIFQSPSLFLLAPETTSNEIIMTGILFAMTLYKLWELRTNGIEAGGIMTVFVRDGAMFFAMIFAEELTNTLTTAIAPLPLLEVGGPWLIAVFGIVTSRLILNLREYSNTPDGLGSTTLRSGTMEQTGIELEFRRPPRSTQVSEIADNRESDP</sequence>
<feature type="transmembrane region" description="Helical" evidence="1">
    <location>
        <begin position="188"/>
        <end position="208"/>
    </location>
</feature>
<reference evidence="4" key="1">
    <citation type="journal article" date="2012" name="Science">
        <title>The Paleozoic origin of enzymatic lignin decomposition reconstructed from 31 fungal genomes.</title>
        <authorList>
            <person name="Floudas D."/>
            <person name="Binder M."/>
            <person name="Riley R."/>
            <person name="Barry K."/>
            <person name="Blanchette R.A."/>
            <person name="Henrissat B."/>
            <person name="Martinez A.T."/>
            <person name="Otillar R."/>
            <person name="Spatafora J.W."/>
            <person name="Yadav J.S."/>
            <person name="Aerts A."/>
            <person name="Benoit I."/>
            <person name="Boyd A."/>
            <person name="Carlson A."/>
            <person name="Copeland A."/>
            <person name="Coutinho P.M."/>
            <person name="de Vries R.P."/>
            <person name="Ferreira P."/>
            <person name="Findley K."/>
            <person name="Foster B."/>
            <person name="Gaskell J."/>
            <person name="Glotzer D."/>
            <person name="Gorecki P."/>
            <person name="Heitman J."/>
            <person name="Hesse C."/>
            <person name="Hori C."/>
            <person name="Igarashi K."/>
            <person name="Jurgens J.A."/>
            <person name="Kallen N."/>
            <person name="Kersten P."/>
            <person name="Kohler A."/>
            <person name="Kuees U."/>
            <person name="Kumar T.K.A."/>
            <person name="Kuo A."/>
            <person name="LaButti K."/>
            <person name="Larrondo L.F."/>
            <person name="Lindquist E."/>
            <person name="Ling A."/>
            <person name="Lombard V."/>
            <person name="Lucas S."/>
            <person name="Lundell T."/>
            <person name="Martin R."/>
            <person name="McLaughlin D.J."/>
            <person name="Morgenstern I."/>
            <person name="Morin E."/>
            <person name="Murat C."/>
            <person name="Nagy L.G."/>
            <person name="Nolan M."/>
            <person name="Ohm R.A."/>
            <person name="Patyshakuliyeva A."/>
            <person name="Rokas A."/>
            <person name="Ruiz-Duenas F.J."/>
            <person name="Sabat G."/>
            <person name="Salamov A."/>
            <person name="Samejima M."/>
            <person name="Schmutz J."/>
            <person name="Slot J.C."/>
            <person name="St John F."/>
            <person name="Stenlid J."/>
            <person name="Sun H."/>
            <person name="Sun S."/>
            <person name="Syed K."/>
            <person name="Tsang A."/>
            <person name="Wiebenga A."/>
            <person name="Young D."/>
            <person name="Pisabarro A."/>
            <person name="Eastwood D.C."/>
            <person name="Martin F."/>
            <person name="Cullen D."/>
            <person name="Grigoriev I.V."/>
            <person name="Hibbett D.S."/>
        </authorList>
    </citation>
    <scope>NUCLEOTIDE SEQUENCE [LARGE SCALE GENOMIC DNA]</scope>
    <source>
        <strain evidence="4">TFB10046</strain>
    </source>
</reference>
<gene>
    <name evidence="3" type="ORF">AURDEDRAFT_169923</name>
</gene>
<feature type="transmembrane region" description="Helical" evidence="1">
    <location>
        <begin position="58"/>
        <end position="77"/>
    </location>
</feature>
<feature type="transmembrane region" description="Helical" evidence="1">
    <location>
        <begin position="139"/>
        <end position="158"/>
    </location>
</feature>
<keyword evidence="1" id="KW-0812">Transmembrane</keyword>
<feature type="transmembrane region" description="Helical" evidence="1">
    <location>
        <begin position="280"/>
        <end position="297"/>
    </location>
</feature>
<dbReference type="InterPro" id="IPR045340">
    <property type="entry name" value="DUF6533"/>
</dbReference>
<dbReference type="AlphaFoldDB" id="J0LJY1"/>
<name>J0LJY1_AURST</name>
<dbReference type="eggNOG" id="ENOG502STIE">
    <property type="taxonomic scope" value="Eukaryota"/>
</dbReference>
<protein>
    <recommendedName>
        <fullName evidence="2">DUF6533 domain-containing protein</fullName>
    </recommendedName>
</protein>
<evidence type="ECO:0000313" key="4">
    <source>
        <dbReference type="Proteomes" id="UP000006514"/>
    </source>
</evidence>
<feature type="domain" description="DUF6533" evidence="2">
    <location>
        <begin position="24"/>
        <end position="68"/>
    </location>
</feature>
<proteinExistence type="predicted"/>
<evidence type="ECO:0000259" key="2">
    <source>
        <dbReference type="Pfam" id="PF20151"/>
    </source>
</evidence>
<feature type="transmembrane region" description="Helical" evidence="1">
    <location>
        <begin position="243"/>
        <end position="260"/>
    </location>
</feature>
<dbReference type="Pfam" id="PF20151">
    <property type="entry name" value="DUF6533"/>
    <property type="match status" value="1"/>
</dbReference>
<dbReference type="EMBL" id="JH687797">
    <property type="protein sequence ID" value="EJD40945.1"/>
    <property type="molecule type" value="Genomic_DNA"/>
</dbReference>
<dbReference type="OrthoDB" id="3349377at2759"/>
<keyword evidence="1" id="KW-0472">Membrane</keyword>
<accession>J0LJY1</accession>
<keyword evidence="4" id="KW-1185">Reference proteome</keyword>
<evidence type="ECO:0000313" key="3">
    <source>
        <dbReference type="EMBL" id="EJD40945.1"/>
    </source>
</evidence>
<dbReference type="InParanoid" id="J0LJY1"/>
<dbReference type="KEGG" id="adl:AURDEDRAFT_169923"/>